<name>A0AAV4NBE9_CAEEX</name>
<gene>
    <name evidence="1" type="ORF">CEXT_101631</name>
</gene>
<protein>
    <submittedName>
        <fullName evidence="1">Uncharacterized protein</fullName>
    </submittedName>
</protein>
<evidence type="ECO:0000313" key="1">
    <source>
        <dbReference type="EMBL" id="GIX82105.1"/>
    </source>
</evidence>
<accession>A0AAV4NBE9</accession>
<organism evidence="1 2">
    <name type="scientific">Caerostris extrusa</name>
    <name type="common">Bark spider</name>
    <name type="synonym">Caerostris bankana</name>
    <dbReference type="NCBI Taxonomy" id="172846"/>
    <lineage>
        <taxon>Eukaryota</taxon>
        <taxon>Metazoa</taxon>
        <taxon>Ecdysozoa</taxon>
        <taxon>Arthropoda</taxon>
        <taxon>Chelicerata</taxon>
        <taxon>Arachnida</taxon>
        <taxon>Araneae</taxon>
        <taxon>Araneomorphae</taxon>
        <taxon>Entelegynae</taxon>
        <taxon>Araneoidea</taxon>
        <taxon>Araneidae</taxon>
        <taxon>Caerostris</taxon>
    </lineage>
</organism>
<dbReference type="EMBL" id="BPLR01003206">
    <property type="protein sequence ID" value="GIX82105.1"/>
    <property type="molecule type" value="Genomic_DNA"/>
</dbReference>
<keyword evidence="2" id="KW-1185">Reference proteome</keyword>
<dbReference type="AlphaFoldDB" id="A0AAV4NBE9"/>
<dbReference type="Proteomes" id="UP001054945">
    <property type="component" value="Unassembled WGS sequence"/>
</dbReference>
<sequence length="119" mass="13380">MEFKDVLFSDPKQFEKGFLLHFLVSFCCKLHGVCQFTEGTCLKFDSDFFLFPSECCSGQHHQGHTKAWGGTIVAGGKDKIQVTASSCSVDPFKCAKKVCMGTCWREHLVIARPDHKKRS</sequence>
<comment type="caution">
    <text evidence="1">The sequence shown here is derived from an EMBL/GenBank/DDBJ whole genome shotgun (WGS) entry which is preliminary data.</text>
</comment>
<reference evidence="1 2" key="1">
    <citation type="submission" date="2021-06" db="EMBL/GenBank/DDBJ databases">
        <title>Caerostris extrusa draft genome.</title>
        <authorList>
            <person name="Kono N."/>
            <person name="Arakawa K."/>
        </authorList>
    </citation>
    <scope>NUCLEOTIDE SEQUENCE [LARGE SCALE GENOMIC DNA]</scope>
</reference>
<proteinExistence type="predicted"/>
<evidence type="ECO:0000313" key="2">
    <source>
        <dbReference type="Proteomes" id="UP001054945"/>
    </source>
</evidence>